<comment type="subcellular location">
    <subcellularLocation>
        <location evidence="4">Bacterial flagellum basal body</location>
    </subcellularLocation>
</comment>
<dbReference type="STRING" id="418702.BJN45_09575"/>
<dbReference type="AlphaFoldDB" id="A0A1R1I4N4"/>
<evidence type="ECO:0000256" key="4">
    <source>
        <dbReference type="HAMAP-Rule" id="MF_01457"/>
    </source>
</evidence>
<dbReference type="Pfam" id="PF07317">
    <property type="entry name" value="PilZN"/>
    <property type="match status" value="1"/>
</dbReference>
<dbReference type="InterPro" id="IPR023787">
    <property type="entry name" value="T3SS_YcgR"/>
</dbReference>
<dbReference type="Gene3D" id="2.30.110.10">
    <property type="entry name" value="Electron Transport, Fmn-binding Protein, Chain A"/>
    <property type="match status" value="1"/>
</dbReference>
<feature type="domain" description="PilZ" evidence="5">
    <location>
        <begin position="122"/>
        <end position="235"/>
    </location>
</feature>
<dbReference type="InterPro" id="IPR012349">
    <property type="entry name" value="Split_barrel_FMN-bd"/>
</dbReference>
<organism evidence="7 8">
    <name type="scientific">Azonexus hydrophilus</name>
    <dbReference type="NCBI Taxonomy" id="418702"/>
    <lineage>
        <taxon>Bacteria</taxon>
        <taxon>Pseudomonadati</taxon>
        <taxon>Pseudomonadota</taxon>
        <taxon>Betaproteobacteria</taxon>
        <taxon>Rhodocyclales</taxon>
        <taxon>Azonexaceae</taxon>
        <taxon>Azonexus</taxon>
    </lineage>
</organism>
<sequence>MSQIAQLSEAEIEERFHIAGTRAIAFTLAGLAREGDQFSVHFADTLFLTTLLAANPESGTLIFDCSGAEALNRRLLMIGQCSFAGRPEGVHVQFSCTRVRETKFAGRPAFVADLPKYIVRLQRRESFRIETPRGRPLEFAGRQADGSLLQMPVHDISVDGIGLTATQLPDGLARGERLHLCHFHLADEAHELSCSADACHVTELTGRSGQRLWRIGLRFDDLPPAGQNYVQRYIIRVERERNGLI</sequence>
<accession>A0A1R1I4N4</accession>
<gene>
    <name evidence="4" type="primary">ycgR</name>
    <name evidence="7" type="ORF">BJN45_09575</name>
</gene>
<dbReference type="GO" id="GO:0071973">
    <property type="term" value="P:bacterial-type flagellum-dependent cell motility"/>
    <property type="evidence" value="ECO:0007669"/>
    <property type="project" value="UniProtKB-UniRule"/>
</dbReference>
<dbReference type="RefSeq" id="WP_076094607.1">
    <property type="nucleotide sequence ID" value="NZ_MTHD01000003.1"/>
</dbReference>
<keyword evidence="7" id="KW-0282">Flagellum</keyword>
<dbReference type="OrthoDB" id="5572581at2"/>
<reference evidence="7 8" key="1">
    <citation type="submission" date="2016-10" db="EMBL/GenBank/DDBJ databases">
        <title>Alkaliphiles isolated from bioreactors.</title>
        <authorList>
            <person name="Salah Z."/>
            <person name="Rout S.P."/>
            <person name="Humphreys P.N."/>
        </authorList>
    </citation>
    <scope>NUCLEOTIDE SEQUENCE [LARGE SCALE GENOMIC DNA]</scope>
    <source>
        <strain evidence="7 8">ZS02</strain>
    </source>
</reference>
<dbReference type="GO" id="GO:0035438">
    <property type="term" value="F:cyclic-di-GMP binding"/>
    <property type="evidence" value="ECO:0007669"/>
    <property type="project" value="UniProtKB-UniRule"/>
</dbReference>
<protein>
    <recommendedName>
        <fullName evidence="4">Flagellar brake protein YcgR</fullName>
    </recommendedName>
    <alternativeName>
        <fullName evidence="4">Cyclic di-GMP binding protein YcgR</fullName>
    </alternativeName>
</protein>
<keyword evidence="2 4" id="KW-0547">Nucleotide-binding</keyword>
<evidence type="ECO:0000259" key="6">
    <source>
        <dbReference type="Pfam" id="PF07317"/>
    </source>
</evidence>
<evidence type="ECO:0000256" key="1">
    <source>
        <dbReference type="ARBA" id="ARBA00022636"/>
    </source>
</evidence>
<evidence type="ECO:0000259" key="5">
    <source>
        <dbReference type="Pfam" id="PF07238"/>
    </source>
</evidence>
<comment type="similarity">
    <text evidence="4">Belongs to the YcgR family.</text>
</comment>
<keyword evidence="7" id="KW-0966">Cell projection</keyword>
<keyword evidence="7" id="KW-0969">Cilium</keyword>
<dbReference type="Gene3D" id="2.40.10.220">
    <property type="entry name" value="predicted glycosyltransferase like domains"/>
    <property type="match status" value="1"/>
</dbReference>
<evidence type="ECO:0000256" key="2">
    <source>
        <dbReference type="ARBA" id="ARBA00022741"/>
    </source>
</evidence>
<evidence type="ECO:0000313" key="8">
    <source>
        <dbReference type="Proteomes" id="UP000187526"/>
    </source>
</evidence>
<feature type="domain" description="Type III secretion system flagellar brake protein YcgR PilZN" evidence="6">
    <location>
        <begin position="17"/>
        <end position="120"/>
    </location>
</feature>
<dbReference type="Proteomes" id="UP000187526">
    <property type="component" value="Unassembled WGS sequence"/>
</dbReference>
<keyword evidence="3 4" id="KW-0975">Bacterial flagellum</keyword>
<dbReference type="HAMAP" id="MF_01457">
    <property type="entry name" value="YcgR"/>
    <property type="match status" value="1"/>
</dbReference>
<name>A0A1R1I4N4_9RHOO</name>
<keyword evidence="8" id="KW-1185">Reference proteome</keyword>
<comment type="caution">
    <text evidence="7">The sequence shown here is derived from an EMBL/GenBank/DDBJ whole genome shotgun (WGS) entry which is preliminary data.</text>
</comment>
<dbReference type="InterPro" id="IPR009875">
    <property type="entry name" value="PilZ_domain"/>
</dbReference>
<proteinExistence type="inferred from homology"/>
<comment type="subunit">
    <text evidence="4">Monomer. Interacts with the flagellar basal bodies.</text>
</comment>
<dbReference type="InterPro" id="IPR009926">
    <property type="entry name" value="T3SS_YcgR_PilZN"/>
</dbReference>
<dbReference type="Pfam" id="PF07238">
    <property type="entry name" value="PilZ"/>
    <property type="match status" value="1"/>
</dbReference>
<dbReference type="GO" id="GO:0009425">
    <property type="term" value="C:bacterial-type flagellum basal body"/>
    <property type="evidence" value="ECO:0007669"/>
    <property type="project" value="UniProtKB-SubCell"/>
</dbReference>
<evidence type="ECO:0000256" key="3">
    <source>
        <dbReference type="ARBA" id="ARBA00023143"/>
    </source>
</evidence>
<dbReference type="GO" id="GO:0071945">
    <property type="term" value="P:regulation of bacterial-type flagellum-dependent cell motility by regulation of motor speed"/>
    <property type="evidence" value="ECO:0007669"/>
    <property type="project" value="UniProtKB-UniRule"/>
</dbReference>
<evidence type="ECO:0000313" key="7">
    <source>
        <dbReference type="EMBL" id="OMG53677.1"/>
    </source>
</evidence>
<keyword evidence="1 4" id="KW-0973">c-di-GMP</keyword>
<dbReference type="EMBL" id="MTHD01000003">
    <property type="protein sequence ID" value="OMG53677.1"/>
    <property type="molecule type" value="Genomic_DNA"/>
</dbReference>
<comment type="function">
    <text evidence="4">Acts as a flagellar brake, regulating swimming and swarming in a bis-(3'-5') cyclic diguanylic acid (c-di-GMP)-dependent manner. Binds 1 c-di-GMP dimer per subunit. Increasing levels of c-di-GMP lead to decreased motility.</text>
</comment>